<reference evidence="2 3" key="1">
    <citation type="submission" date="2015-07" db="EMBL/GenBank/DDBJ databases">
        <title>Draft Genome Sequence of Malassezia furfur CBS1878 and Malassezia pachydermatis CBS1879.</title>
        <authorList>
            <person name="Triana S."/>
            <person name="Ohm R."/>
            <person name="Gonzalez A."/>
            <person name="DeCock H."/>
            <person name="Restrepo S."/>
            <person name="Celis A."/>
        </authorList>
    </citation>
    <scope>NUCLEOTIDE SEQUENCE [LARGE SCALE GENOMIC DNA]</scope>
    <source>
        <strain evidence="2 3">CBS 1879</strain>
    </source>
</reference>
<evidence type="ECO:0000256" key="1">
    <source>
        <dbReference type="SAM" id="Phobius"/>
    </source>
</evidence>
<keyword evidence="3" id="KW-1185">Reference proteome</keyword>
<protein>
    <submittedName>
        <fullName evidence="2">Uncharacterized protein</fullName>
    </submittedName>
</protein>
<sequence>MGAGPRYPYPKEVWSPAGGWWTRPKNWASNTFVVGVAIAMAGYGIFKFSSENEWRHQSPIHPIPSQMWARQFREGELQVKPE</sequence>
<keyword evidence="1" id="KW-1133">Transmembrane helix</keyword>
<dbReference type="PANTHER" id="PTHR34286">
    <property type="entry name" value="TRANSMEMBRANE PROTEIN"/>
    <property type="match status" value="1"/>
</dbReference>
<keyword evidence="1" id="KW-0812">Transmembrane</keyword>
<dbReference type="STRING" id="77020.A0A0M8MSZ5"/>
<feature type="transmembrane region" description="Helical" evidence="1">
    <location>
        <begin position="27"/>
        <end position="46"/>
    </location>
</feature>
<dbReference type="RefSeq" id="XP_017990643.1">
    <property type="nucleotide sequence ID" value="XM_018136153.1"/>
</dbReference>
<dbReference type="EMBL" id="LGAV01000007">
    <property type="protein sequence ID" value="KOS13011.1"/>
    <property type="molecule type" value="Genomic_DNA"/>
</dbReference>
<dbReference type="Proteomes" id="UP000037751">
    <property type="component" value="Unassembled WGS sequence"/>
</dbReference>
<accession>A0A0M8MSZ5</accession>
<evidence type="ECO:0000313" key="3">
    <source>
        <dbReference type="Proteomes" id="UP000037751"/>
    </source>
</evidence>
<proteinExistence type="predicted"/>
<dbReference type="VEuPathDB" id="FungiDB:Malapachy_1650"/>
<comment type="caution">
    <text evidence="2">The sequence shown here is derived from an EMBL/GenBank/DDBJ whole genome shotgun (WGS) entry which is preliminary data.</text>
</comment>
<evidence type="ECO:0000313" key="2">
    <source>
        <dbReference type="EMBL" id="KOS13011.1"/>
    </source>
</evidence>
<dbReference type="OrthoDB" id="2100988at2759"/>
<dbReference type="GeneID" id="28728028"/>
<dbReference type="AlphaFoldDB" id="A0A0M8MSZ5"/>
<name>A0A0M8MSZ5_9BASI</name>
<dbReference type="PANTHER" id="PTHR34286:SF1">
    <property type="entry name" value="TRANSMEMBRANE PROTEIN"/>
    <property type="match status" value="1"/>
</dbReference>
<gene>
    <name evidence="2" type="ORF">Malapachy_1650</name>
</gene>
<organism evidence="2 3">
    <name type="scientific">Malassezia pachydermatis</name>
    <dbReference type="NCBI Taxonomy" id="77020"/>
    <lineage>
        <taxon>Eukaryota</taxon>
        <taxon>Fungi</taxon>
        <taxon>Dikarya</taxon>
        <taxon>Basidiomycota</taxon>
        <taxon>Ustilaginomycotina</taxon>
        <taxon>Malasseziomycetes</taxon>
        <taxon>Malasseziales</taxon>
        <taxon>Malasseziaceae</taxon>
        <taxon>Malassezia</taxon>
    </lineage>
</organism>
<keyword evidence="1" id="KW-0472">Membrane</keyword>